<dbReference type="PANTHER" id="PTHR46268">
    <property type="entry name" value="STRESS RESPONSE PROTEIN NHAX"/>
    <property type="match status" value="1"/>
</dbReference>
<protein>
    <submittedName>
        <fullName evidence="3">Universal stress protein</fullName>
    </submittedName>
</protein>
<dbReference type="EMBL" id="CP063361">
    <property type="protein sequence ID" value="UOD28994.1"/>
    <property type="molecule type" value="Genomic_DNA"/>
</dbReference>
<dbReference type="Pfam" id="PF00582">
    <property type="entry name" value="Usp"/>
    <property type="match status" value="2"/>
</dbReference>
<dbReference type="InterPro" id="IPR006016">
    <property type="entry name" value="UspA"/>
</dbReference>
<name>A0ABY4A5P8_9BURK</name>
<dbReference type="PANTHER" id="PTHR46268:SF15">
    <property type="entry name" value="UNIVERSAL STRESS PROTEIN HP_0031"/>
    <property type="match status" value="1"/>
</dbReference>
<dbReference type="Gene3D" id="3.40.50.12370">
    <property type="match status" value="1"/>
</dbReference>
<reference evidence="3 4" key="1">
    <citation type="submission" date="2020-10" db="EMBL/GenBank/DDBJ databases">
        <title>Genome analysis of Massilia species.</title>
        <authorList>
            <person name="Jung D.-H."/>
        </authorList>
    </citation>
    <scope>NUCLEOTIDE SEQUENCE [LARGE SCALE GENOMIC DNA]</scope>
    <source>
        <strain evidence="4">sipir</strain>
    </source>
</reference>
<dbReference type="CDD" id="cd00293">
    <property type="entry name" value="USP-like"/>
    <property type="match status" value="1"/>
</dbReference>
<feature type="domain" description="UspA" evidence="2">
    <location>
        <begin position="156"/>
        <end position="278"/>
    </location>
</feature>
<evidence type="ECO:0000256" key="1">
    <source>
        <dbReference type="ARBA" id="ARBA00008791"/>
    </source>
</evidence>
<evidence type="ECO:0000259" key="2">
    <source>
        <dbReference type="Pfam" id="PF00582"/>
    </source>
</evidence>
<comment type="similarity">
    <text evidence="1">Belongs to the universal stress protein A family.</text>
</comment>
<proteinExistence type="inferred from homology"/>
<dbReference type="RefSeq" id="WP_243490190.1">
    <property type="nucleotide sequence ID" value="NZ_CP063361.1"/>
</dbReference>
<accession>A0ABY4A5P8</accession>
<organism evidence="3 4">
    <name type="scientific">Massilia violaceinigra</name>
    <dbReference type="NCBI Taxonomy" id="2045208"/>
    <lineage>
        <taxon>Bacteria</taxon>
        <taxon>Pseudomonadati</taxon>
        <taxon>Pseudomonadota</taxon>
        <taxon>Betaproteobacteria</taxon>
        <taxon>Burkholderiales</taxon>
        <taxon>Oxalobacteraceae</taxon>
        <taxon>Telluria group</taxon>
        <taxon>Massilia</taxon>
    </lineage>
</organism>
<feature type="domain" description="UspA" evidence="2">
    <location>
        <begin position="4"/>
        <end position="146"/>
    </location>
</feature>
<gene>
    <name evidence="3" type="ORF">INH39_26750</name>
</gene>
<evidence type="ECO:0000313" key="3">
    <source>
        <dbReference type="EMBL" id="UOD28994.1"/>
    </source>
</evidence>
<sequence>MSLKTIIVHVDTTSRSGERVKIAAQLAMDDDAHLIGLATTGWSSFVFAMGAIDPMVPPCSMDLEPVRQDCRTALAAFEAQARALGVASVETRLVEEEAGMALALHGRYSDLIVLGQTRGAANSVLVRNDFPEYVLLNCATPVLVVPASASAGSVGRHIAVAWNGSMEARRAIASAIPVLQRARQVSLVIINPELPGMDEGDEPGADMALYLARQGIRVEVLCRATQDGADEAIIDAMSACGADMIVMGAYGRSRLREFIMGGVTRTMLESMTVPAWMAH</sequence>
<dbReference type="SUPFAM" id="SSF52402">
    <property type="entry name" value="Adenine nucleotide alpha hydrolases-like"/>
    <property type="match status" value="2"/>
</dbReference>
<evidence type="ECO:0000313" key="4">
    <source>
        <dbReference type="Proteomes" id="UP000831532"/>
    </source>
</evidence>
<keyword evidence="4" id="KW-1185">Reference proteome</keyword>
<dbReference type="Proteomes" id="UP000831532">
    <property type="component" value="Chromosome"/>
</dbReference>